<evidence type="ECO:0000256" key="4">
    <source>
        <dbReference type="RuleBase" id="RU003968"/>
    </source>
</evidence>
<dbReference type="PROSITE" id="PS00623">
    <property type="entry name" value="GMC_OXRED_1"/>
    <property type="match status" value="1"/>
</dbReference>
<comment type="similarity">
    <text evidence="4">Belongs to the GMC oxidoreductase family.</text>
</comment>
<dbReference type="PANTHER" id="PTHR11552:SF147">
    <property type="entry name" value="CHOLINE DEHYDROGENASE, MITOCHONDRIAL"/>
    <property type="match status" value="1"/>
</dbReference>
<evidence type="ECO:0000313" key="6">
    <source>
        <dbReference type="EMBL" id="CAG7718313.1"/>
    </source>
</evidence>
<comment type="cofactor">
    <cofactor evidence="1">
        <name>FAD</name>
        <dbReference type="ChEBI" id="CHEBI:57692"/>
    </cofactor>
</comment>
<gene>
    <name evidence="6" type="ORF">AFUS01_LOCUS7712</name>
</gene>
<organism evidence="6 7">
    <name type="scientific">Allacma fusca</name>
    <dbReference type="NCBI Taxonomy" id="39272"/>
    <lineage>
        <taxon>Eukaryota</taxon>
        <taxon>Metazoa</taxon>
        <taxon>Ecdysozoa</taxon>
        <taxon>Arthropoda</taxon>
        <taxon>Hexapoda</taxon>
        <taxon>Collembola</taxon>
        <taxon>Symphypleona</taxon>
        <taxon>Sminthuridae</taxon>
        <taxon>Allacma</taxon>
    </lineage>
</organism>
<evidence type="ECO:0000259" key="5">
    <source>
        <dbReference type="PROSITE" id="PS00623"/>
    </source>
</evidence>
<dbReference type="OrthoDB" id="269227at2759"/>
<keyword evidence="2 4" id="KW-0285">Flavoprotein</keyword>
<dbReference type="GO" id="GO:0016614">
    <property type="term" value="F:oxidoreductase activity, acting on CH-OH group of donors"/>
    <property type="evidence" value="ECO:0007669"/>
    <property type="project" value="InterPro"/>
</dbReference>
<feature type="non-terminal residue" evidence="6">
    <location>
        <position position="1"/>
    </location>
</feature>
<reference evidence="6" key="1">
    <citation type="submission" date="2021-06" db="EMBL/GenBank/DDBJ databases">
        <authorList>
            <person name="Hodson N. C."/>
            <person name="Mongue J. A."/>
            <person name="Jaron S. K."/>
        </authorList>
    </citation>
    <scope>NUCLEOTIDE SEQUENCE</scope>
</reference>
<proteinExistence type="inferred from homology"/>
<name>A0A8J2K295_9HEXA</name>
<dbReference type="Proteomes" id="UP000708208">
    <property type="component" value="Unassembled WGS sequence"/>
</dbReference>
<dbReference type="Pfam" id="PF00732">
    <property type="entry name" value="GMC_oxred_N"/>
    <property type="match status" value="1"/>
</dbReference>
<dbReference type="AlphaFoldDB" id="A0A8J2K295"/>
<dbReference type="EMBL" id="CAJVCH010052550">
    <property type="protein sequence ID" value="CAG7718313.1"/>
    <property type="molecule type" value="Genomic_DNA"/>
</dbReference>
<evidence type="ECO:0000256" key="2">
    <source>
        <dbReference type="ARBA" id="ARBA00022630"/>
    </source>
</evidence>
<dbReference type="InterPro" id="IPR012132">
    <property type="entry name" value="GMC_OxRdtase"/>
</dbReference>
<accession>A0A8J2K295</accession>
<evidence type="ECO:0000313" key="7">
    <source>
        <dbReference type="Proteomes" id="UP000708208"/>
    </source>
</evidence>
<dbReference type="GO" id="GO:0050660">
    <property type="term" value="F:flavin adenine dinucleotide binding"/>
    <property type="evidence" value="ECO:0007669"/>
    <property type="project" value="InterPro"/>
</dbReference>
<protein>
    <recommendedName>
        <fullName evidence="5">Glucose-methanol-choline oxidoreductase N-terminal domain-containing protein</fullName>
    </recommendedName>
</protein>
<dbReference type="InterPro" id="IPR000172">
    <property type="entry name" value="GMC_OxRdtase_N"/>
</dbReference>
<sequence>WIVVLNGYNYYYDYVVSKFEEDPPAYYDFIVVGAGSAGAVVANRLSKNNKVLLLEAGGDPIYPSKIPGIAGLLLNWPQHDWRYETIPQKYACRSNPERISRWPRGKSLGGTSNLNFMVYVRGHPNDYDNWANITGDSSWKYDNVLHYFKKSLDYHGDYQSNTKQYGSSVYGTLHVESKPATPLVRDFLDAGKELGYDTVDSNGPQRSGFSRLEYVQKRGYRFGTFAAFLKDILDRKNLQVSRYSHVTKIKLDKNNRAVGVYYSRHGVQKALRLTPE</sequence>
<keyword evidence="7" id="KW-1185">Reference proteome</keyword>
<comment type="caution">
    <text evidence="6">The sequence shown here is derived from an EMBL/GenBank/DDBJ whole genome shotgun (WGS) entry which is preliminary data.</text>
</comment>
<dbReference type="PANTHER" id="PTHR11552">
    <property type="entry name" value="GLUCOSE-METHANOL-CHOLINE GMC OXIDOREDUCTASE"/>
    <property type="match status" value="1"/>
</dbReference>
<evidence type="ECO:0000256" key="1">
    <source>
        <dbReference type="ARBA" id="ARBA00001974"/>
    </source>
</evidence>
<evidence type="ECO:0000256" key="3">
    <source>
        <dbReference type="ARBA" id="ARBA00022827"/>
    </source>
</evidence>
<feature type="domain" description="Glucose-methanol-choline oxidoreductase N-terminal" evidence="5">
    <location>
        <begin position="105"/>
        <end position="128"/>
    </location>
</feature>
<keyword evidence="3 4" id="KW-0274">FAD</keyword>